<feature type="compositionally biased region" description="Low complexity" evidence="1">
    <location>
        <begin position="376"/>
        <end position="393"/>
    </location>
</feature>
<evidence type="ECO:0000313" key="3">
    <source>
        <dbReference type="EMBL" id="ANQ07135.1"/>
    </source>
</evidence>
<name>A0A1B1DX19_9APIC</name>
<reference evidence="4" key="1">
    <citation type="submission" date="2016-06" db="EMBL/GenBank/DDBJ databases">
        <title>First high quality genome sequence of Plasmodium coatneyi using continuous long reads from single molecule, real-time sequencing.</title>
        <authorList>
            <person name="Chien J.-T."/>
            <person name="Pakala S.B."/>
            <person name="Geraldo J.A."/>
            <person name="Lapp S.A."/>
            <person name="Barnwell J.W."/>
            <person name="Kissinger J.C."/>
            <person name="Galinski M.R."/>
            <person name="Humphrey J.C."/>
        </authorList>
    </citation>
    <scope>NUCLEOTIDE SEQUENCE [LARGE SCALE GENOMIC DNA]</scope>
    <source>
        <strain evidence="4">Hackeri</strain>
    </source>
</reference>
<evidence type="ECO:0000256" key="2">
    <source>
        <dbReference type="SAM" id="Phobius"/>
    </source>
</evidence>
<keyword evidence="2" id="KW-0472">Membrane</keyword>
<keyword evidence="2" id="KW-0812">Transmembrane</keyword>
<keyword evidence="2" id="KW-1133">Transmembrane helix</keyword>
<feature type="compositionally biased region" description="Polar residues" evidence="1">
    <location>
        <begin position="401"/>
        <end position="411"/>
    </location>
</feature>
<accession>A0A1B1DX19</accession>
<dbReference type="KEGG" id="pcot:PCOAH_00012960"/>
<protein>
    <submittedName>
        <fullName evidence="3">KIR protein</fullName>
    </submittedName>
</protein>
<dbReference type="OrthoDB" id="383226at2759"/>
<dbReference type="Pfam" id="PF05795">
    <property type="entry name" value="Plasmodium_Vir"/>
    <property type="match status" value="1"/>
</dbReference>
<dbReference type="VEuPathDB" id="PlasmoDB:PCOAH_00012960"/>
<dbReference type="Proteomes" id="UP000092716">
    <property type="component" value="Chromosome 6"/>
</dbReference>
<dbReference type="RefSeq" id="XP_019913830.1">
    <property type="nucleotide sequence ID" value="XM_020058105.1"/>
</dbReference>
<keyword evidence="4" id="KW-1185">Reference proteome</keyword>
<evidence type="ECO:0000313" key="4">
    <source>
        <dbReference type="Proteomes" id="UP000092716"/>
    </source>
</evidence>
<feature type="region of interest" description="Disordered" evidence="1">
    <location>
        <begin position="337"/>
        <end position="411"/>
    </location>
</feature>
<gene>
    <name evidence="3" type="ORF">PCOAH_00012960</name>
</gene>
<dbReference type="EMBL" id="CP016244">
    <property type="protein sequence ID" value="ANQ07135.1"/>
    <property type="molecule type" value="Genomic_DNA"/>
</dbReference>
<dbReference type="GeneID" id="30908022"/>
<proteinExistence type="predicted"/>
<organism evidence="3 4">
    <name type="scientific">Plasmodium coatneyi</name>
    <dbReference type="NCBI Taxonomy" id="208452"/>
    <lineage>
        <taxon>Eukaryota</taxon>
        <taxon>Sar</taxon>
        <taxon>Alveolata</taxon>
        <taxon>Apicomplexa</taxon>
        <taxon>Aconoidasida</taxon>
        <taxon>Haemosporida</taxon>
        <taxon>Plasmodiidae</taxon>
        <taxon>Plasmodium</taxon>
    </lineage>
</organism>
<feature type="compositionally biased region" description="Polar residues" evidence="1">
    <location>
        <begin position="356"/>
        <end position="365"/>
    </location>
</feature>
<dbReference type="InterPro" id="IPR008780">
    <property type="entry name" value="Plasmodium_Vir"/>
</dbReference>
<feature type="transmembrane region" description="Helical" evidence="2">
    <location>
        <begin position="299"/>
        <end position="323"/>
    </location>
</feature>
<dbReference type="AlphaFoldDB" id="A0A1B1DX19"/>
<evidence type="ECO:0000256" key="1">
    <source>
        <dbReference type="SAM" id="MobiDB-lite"/>
    </source>
</evidence>
<sequence>MNNTLQYKIYCVKLCAHMNSNRNNGDNDNTIYLLHKIGKQCSVDKLPSQKIYAALGKNGKHTCTNSSSWTTEVGSILKGKLRHSWDDEEVYAKEITKSWCNVSTVLREKPSCSAICNFFYYWLGGTLCDRLNTWSSFKTIMQQIYSKLEDSDVQCTYISMQDTVDTEIFKQRKQLFDYYYDYRTILKELKICTTTECSCKGKYDDYLKDVEDAHKQVEANCGKGIDYYCNTFWNKLKDSKIPKPPNLQNGITNGEDITENEEDGADVLSCLTQLSSAIPELTEPTPALHSSSPQEGGSVAPAAVSAAGGLAAIGFPAVMFVLYKYNFLPNLFRKKLRGRSTRKRSSERNLDILMEDSTTGGSTIDASEKSSTLDDSTTVYSSAPYTTTTSRRASSAEHQGGQRNNIGYQNM</sequence>